<dbReference type="Gene3D" id="3.90.550.10">
    <property type="entry name" value="Spore Coat Polysaccharide Biosynthesis Protein SpsA, Chain A"/>
    <property type="match status" value="1"/>
</dbReference>
<feature type="domain" description="Nucleotidyl transferase" evidence="3">
    <location>
        <begin position="8"/>
        <end position="178"/>
    </location>
</feature>
<evidence type="ECO:0000259" key="3">
    <source>
        <dbReference type="Pfam" id="PF00483"/>
    </source>
</evidence>
<gene>
    <name evidence="4" type="ORF">OCV88_14725</name>
</gene>
<reference evidence="4 5" key="1">
    <citation type="journal article" date="2021" name="ISME Commun">
        <title>Automated analysis of genomic sequences facilitates high-throughput and comprehensive description of bacteria.</title>
        <authorList>
            <person name="Hitch T.C.A."/>
        </authorList>
    </citation>
    <scope>NUCLEOTIDE SEQUENCE [LARGE SCALE GENOMIC DNA]</scope>
    <source>
        <strain evidence="4 5">Sanger_109</strain>
    </source>
</reference>
<keyword evidence="1" id="KW-0808">Transferase</keyword>
<dbReference type="InterPro" id="IPR050065">
    <property type="entry name" value="GlmU-like"/>
</dbReference>
<dbReference type="RefSeq" id="WP_158426201.1">
    <property type="nucleotide sequence ID" value="NZ_JAOQJQ010000008.1"/>
</dbReference>
<dbReference type="Proteomes" id="UP001652442">
    <property type="component" value="Unassembled WGS sequence"/>
</dbReference>
<protein>
    <submittedName>
        <fullName evidence="4">Sugar phosphate nucleotidyltransferase</fullName>
    </submittedName>
</protein>
<keyword evidence="2" id="KW-0548">Nucleotidyltransferase</keyword>
<dbReference type="SUPFAM" id="SSF53448">
    <property type="entry name" value="Nucleotide-diphospho-sugar transferases"/>
    <property type="match status" value="1"/>
</dbReference>
<keyword evidence="5" id="KW-1185">Reference proteome</keyword>
<evidence type="ECO:0000256" key="2">
    <source>
        <dbReference type="ARBA" id="ARBA00022695"/>
    </source>
</evidence>
<sequence>MAFEAALIIMAAGMGSRFGGLKQVEPVGPRGEAILDFSVYDAKKAGFTKVVFVIKHQIEEEFKRLVGERIAKQIPVEYVFQETDKLPKGYVCPQGREKPWGTAQAVWCCREAVNIPFAVINADDFYGASSYRKIIEALKGGSECCMVGFRLSNTTTENGYVSRGVCRIEGGRLAEINECTKIDAECRCEQEDGTKVQLPKDAVVSMNMWGMRPDVFRFFESEFLRFLDENLDSKKAEFYLPSVIDQLISTGRKQVQVLVAEDKWYGVTYREDKEMVVKAIQKLVEEGNYEGL</sequence>
<evidence type="ECO:0000313" key="5">
    <source>
        <dbReference type="Proteomes" id="UP001652442"/>
    </source>
</evidence>
<accession>A0ABT2TPN0</accession>
<dbReference type="Pfam" id="PF00483">
    <property type="entry name" value="NTP_transferase"/>
    <property type="match status" value="1"/>
</dbReference>
<dbReference type="PANTHER" id="PTHR43584">
    <property type="entry name" value="NUCLEOTIDYL TRANSFERASE"/>
    <property type="match status" value="1"/>
</dbReference>
<name>A0ABT2TPN0_9FIRM</name>
<dbReference type="PANTHER" id="PTHR43584:SF8">
    <property type="entry name" value="N-ACETYLMURAMATE ALPHA-1-PHOSPHATE URIDYLYLTRANSFERASE"/>
    <property type="match status" value="1"/>
</dbReference>
<organism evidence="4 5">
    <name type="scientific">Brotonthovivens ammoniilytica</name>
    <dbReference type="NCBI Taxonomy" id="2981725"/>
    <lineage>
        <taxon>Bacteria</taxon>
        <taxon>Bacillati</taxon>
        <taxon>Bacillota</taxon>
        <taxon>Clostridia</taxon>
        <taxon>Lachnospirales</taxon>
        <taxon>Lachnospiraceae</taxon>
        <taxon>Brotonthovivens</taxon>
    </lineage>
</organism>
<dbReference type="InterPro" id="IPR005835">
    <property type="entry name" value="NTP_transferase_dom"/>
</dbReference>
<evidence type="ECO:0000256" key="1">
    <source>
        <dbReference type="ARBA" id="ARBA00022679"/>
    </source>
</evidence>
<evidence type="ECO:0000313" key="4">
    <source>
        <dbReference type="EMBL" id="MCU6763562.1"/>
    </source>
</evidence>
<dbReference type="InterPro" id="IPR029044">
    <property type="entry name" value="Nucleotide-diphossugar_trans"/>
</dbReference>
<dbReference type="EMBL" id="JAOQJQ010000008">
    <property type="protein sequence ID" value="MCU6763562.1"/>
    <property type="molecule type" value="Genomic_DNA"/>
</dbReference>
<comment type="caution">
    <text evidence="4">The sequence shown here is derived from an EMBL/GenBank/DDBJ whole genome shotgun (WGS) entry which is preliminary data.</text>
</comment>
<proteinExistence type="predicted"/>